<dbReference type="STRING" id="1799789.AX660_21215"/>
<dbReference type="InterPro" id="IPR005467">
    <property type="entry name" value="His_kinase_dom"/>
</dbReference>
<dbReference type="InterPro" id="IPR003594">
    <property type="entry name" value="HATPase_dom"/>
</dbReference>
<dbReference type="Pfam" id="PF00672">
    <property type="entry name" value="HAMP"/>
    <property type="match status" value="1"/>
</dbReference>
<dbReference type="PANTHER" id="PTHR44936:SF5">
    <property type="entry name" value="SENSOR HISTIDINE KINASE ENVZ"/>
    <property type="match status" value="1"/>
</dbReference>
<dbReference type="InterPro" id="IPR050980">
    <property type="entry name" value="2C_sensor_his_kinase"/>
</dbReference>
<dbReference type="RefSeq" id="WP_068380361.1">
    <property type="nucleotide sequence ID" value="NZ_LSNE01000011.1"/>
</dbReference>
<organism evidence="18 19">
    <name type="scientific">Paraglaciecola hydrolytica</name>
    <dbReference type="NCBI Taxonomy" id="1799789"/>
    <lineage>
        <taxon>Bacteria</taxon>
        <taxon>Pseudomonadati</taxon>
        <taxon>Pseudomonadota</taxon>
        <taxon>Gammaproteobacteria</taxon>
        <taxon>Alteromonadales</taxon>
        <taxon>Alteromonadaceae</taxon>
        <taxon>Paraglaciecola</taxon>
    </lineage>
</organism>
<evidence type="ECO:0000259" key="16">
    <source>
        <dbReference type="PROSITE" id="PS50109"/>
    </source>
</evidence>
<dbReference type="InterPro" id="IPR036097">
    <property type="entry name" value="HisK_dim/P_sf"/>
</dbReference>
<dbReference type="SMART" id="SM00388">
    <property type="entry name" value="HisKA"/>
    <property type="match status" value="1"/>
</dbReference>
<dbReference type="Pfam" id="PF02518">
    <property type="entry name" value="HATPase_c"/>
    <property type="match status" value="1"/>
</dbReference>
<keyword evidence="13" id="KW-0902">Two-component regulatory system</keyword>
<dbReference type="GO" id="GO:0005886">
    <property type="term" value="C:plasma membrane"/>
    <property type="evidence" value="ECO:0007669"/>
    <property type="project" value="UniProtKB-SubCell"/>
</dbReference>
<evidence type="ECO:0000256" key="11">
    <source>
        <dbReference type="ARBA" id="ARBA00022840"/>
    </source>
</evidence>
<reference evidence="19" key="1">
    <citation type="submission" date="2016-02" db="EMBL/GenBank/DDBJ databases">
        <authorList>
            <person name="Schultz-Johansen M."/>
            <person name="Glaring M.A."/>
            <person name="Bech P.K."/>
            <person name="Stougaard P."/>
        </authorList>
    </citation>
    <scope>NUCLEOTIDE SEQUENCE [LARGE SCALE GENOMIC DNA]</scope>
    <source>
        <strain evidence="19">S66</strain>
    </source>
</reference>
<evidence type="ECO:0000256" key="14">
    <source>
        <dbReference type="ARBA" id="ARBA00023136"/>
    </source>
</evidence>
<keyword evidence="10" id="KW-0418">Kinase</keyword>
<evidence type="ECO:0000256" key="9">
    <source>
        <dbReference type="ARBA" id="ARBA00022741"/>
    </source>
</evidence>
<comment type="subcellular location">
    <subcellularLocation>
        <location evidence="2">Cell inner membrane</location>
        <topology evidence="2">Multi-pass membrane protein</topology>
    </subcellularLocation>
</comment>
<feature type="domain" description="Histidine kinase" evidence="16">
    <location>
        <begin position="252"/>
        <end position="452"/>
    </location>
</feature>
<dbReference type="GO" id="GO:0000155">
    <property type="term" value="F:phosphorelay sensor kinase activity"/>
    <property type="evidence" value="ECO:0007669"/>
    <property type="project" value="InterPro"/>
</dbReference>
<keyword evidence="7" id="KW-0808">Transferase</keyword>
<dbReference type="InterPro" id="IPR004358">
    <property type="entry name" value="Sig_transdc_His_kin-like_C"/>
</dbReference>
<evidence type="ECO:0000256" key="10">
    <source>
        <dbReference type="ARBA" id="ARBA00022777"/>
    </source>
</evidence>
<gene>
    <name evidence="18" type="ORF">AX660_21215</name>
</gene>
<evidence type="ECO:0000256" key="4">
    <source>
        <dbReference type="ARBA" id="ARBA00022475"/>
    </source>
</evidence>
<keyword evidence="8 15" id="KW-0812">Transmembrane</keyword>
<dbReference type="Proteomes" id="UP000070299">
    <property type="component" value="Unassembled WGS sequence"/>
</dbReference>
<keyword evidence="12 15" id="KW-1133">Transmembrane helix</keyword>
<dbReference type="OrthoDB" id="9804645at2"/>
<evidence type="ECO:0000256" key="13">
    <source>
        <dbReference type="ARBA" id="ARBA00023012"/>
    </source>
</evidence>
<dbReference type="PRINTS" id="PR00344">
    <property type="entry name" value="BCTRLSENSOR"/>
</dbReference>
<keyword evidence="5" id="KW-0997">Cell inner membrane</keyword>
<dbReference type="InterPro" id="IPR003661">
    <property type="entry name" value="HisK_dim/P_dom"/>
</dbReference>
<accession>A0A148KLQ1</accession>
<dbReference type="Gene3D" id="3.30.565.10">
    <property type="entry name" value="Histidine kinase-like ATPase, C-terminal domain"/>
    <property type="match status" value="1"/>
</dbReference>
<dbReference type="EC" id="2.7.13.3" evidence="3"/>
<dbReference type="PANTHER" id="PTHR44936">
    <property type="entry name" value="SENSOR PROTEIN CREC"/>
    <property type="match status" value="1"/>
</dbReference>
<dbReference type="EMBL" id="LSNE01000011">
    <property type="protein sequence ID" value="KXI27254.1"/>
    <property type="molecule type" value="Genomic_DNA"/>
</dbReference>
<dbReference type="GO" id="GO:0005524">
    <property type="term" value="F:ATP binding"/>
    <property type="evidence" value="ECO:0007669"/>
    <property type="project" value="UniProtKB-KW"/>
</dbReference>
<dbReference type="AlphaFoldDB" id="A0A148KLQ1"/>
<evidence type="ECO:0000313" key="19">
    <source>
        <dbReference type="Proteomes" id="UP000070299"/>
    </source>
</evidence>
<dbReference type="SUPFAM" id="SSF47384">
    <property type="entry name" value="Homodimeric domain of signal transducing histidine kinase"/>
    <property type="match status" value="1"/>
</dbReference>
<evidence type="ECO:0000256" key="5">
    <source>
        <dbReference type="ARBA" id="ARBA00022519"/>
    </source>
</evidence>
<keyword evidence="19" id="KW-1185">Reference proteome</keyword>
<dbReference type="SMART" id="SM00304">
    <property type="entry name" value="HAMP"/>
    <property type="match status" value="1"/>
</dbReference>
<dbReference type="CDD" id="cd00082">
    <property type="entry name" value="HisKA"/>
    <property type="match status" value="1"/>
</dbReference>
<keyword evidence="9" id="KW-0547">Nucleotide-binding</keyword>
<comment type="caution">
    <text evidence="18">The sequence shown here is derived from an EMBL/GenBank/DDBJ whole genome shotgun (WGS) entry which is preliminary data.</text>
</comment>
<keyword evidence="4" id="KW-1003">Cell membrane</keyword>
<keyword evidence="11" id="KW-0067">ATP-binding</keyword>
<feature type="transmembrane region" description="Helical" evidence="15">
    <location>
        <begin position="12"/>
        <end position="32"/>
    </location>
</feature>
<sequence>MKIWQSMTLKVRTIVILGVVFILSQLITLIIFEHNRDNVVLSTEATDLADRIIGIVDLAYSFPQQDRRKILAAAETQFLALFPDVISTDEVACQQNDFSTHISDKLNLAFAKLPGIDAQVCVRRFENTPLLDRRTTLRQGFDVLILINFANEQQITFHSELPESQSLLQDSVIFYILLEGTIALLLAWYLIQKTVAPIEKLADAANHLGLDINNPPLDESGAKEIAMAAKAFNTMQARLANLLHSQSEMLSAISHDLRSAVTRLQLRADLLENEHERSGMLKVVTDMRQMIQSVLDFLRGQNPDEPMRNVNINALVESLCSDMADEGLPVSFQHDDNSINLTCRPTEIRRCLQNIIDNAIKYAGNAQLSIYRDKSVAKILIKDTGAGIPENQLHYVLRPFNRLEQSRNDDTGGIGLGLSIAENIVKSHGGILTLANHPEGGLLVEIQLPLNG</sequence>
<dbReference type="SUPFAM" id="SSF55874">
    <property type="entry name" value="ATPase domain of HSP90 chaperone/DNA topoisomerase II/histidine kinase"/>
    <property type="match status" value="1"/>
</dbReference>
<evidence type="ECO:0000256" key="6">
    <source>
        <dbReference type="ARBA" id="ARBA00022553"/>
    </source>
</evidence>
<evidence type="ECO:0000256" key="1">
    <source>
        <dbReference type="ARBA" id="ARBA00000085"/>
    </source>
</evidence>
<evidence type="ECO:0000256" key="2">
    <source>
        <dbReference type="ARBA" id="ARBA00004429"/>
    </source>
</evidence>
<evidence type="ECO:0000313" key="18">
    <source>
        <dbReference type="EMBL" id="KXI27254.1"/>
    </source>
</evidence>
<dbReference type="Gene3D" id="1.10.287.130">
    <property type="match status" value="1"/>
</dbReference>
<dbReference type="SMART" id="SM00387">
    <property type="entry name" value="HATPase_c"/>
    <property type="match status" value="1"/>
</dbReference>
<feature type="domain" description="HAMP" evidence="17">
    <location>
        <begin position="192"/>
        <end position="244"/>
    </location>
</feature>
<dbReference type="PROSITE" id="PS50885">
    <property type="entry name" value="HAMP"/>
    <property type="match status" value="1"/>
</dbReference>
<evidence type="ECO:0000256" key="3">
    <source>
        <dbReference type="ARBA" id="ARBA00012438"/>
    </source>
</evidence>
<dbReference type="CDD" id="cd06225">
    <property type="entry name" value="HAMP"/>
    <property type="match status" value="1"/>
</dbReference>
<dbReference type="PROSITE" id="PS50109">
    <property type="entry name" value="HIS_KIN"/>
    <property type="match status" value="1"/>
</dbReference>
<dbReference type="InterPro" id="IPR036890">
    <property type="entry name" value="HATPase_C_sf"/>
</dbReference>
<evidence type="ECO:0000256" key="7">
    <source>
        <dbReference type="ARBA" id="ARBA00022679"/>
    </source>
</evidence>
<evidence type="ECO:0000256" key="12">
    <source>
        <dbReference type="ARBA" id="ARBA00022989"/>
    </source>
</evidence>
<evidence type="ECO:0000256" key="15">
    <source>
        <dbReference type="SAM" id="Phobius"/>
    </source>
</evidence>
<name>A0A148KLQ1_9ALTE</name>
<keyword evidence="6" id="KW-0597">Phosphoprotein</keyword>
<evidence type="ECO:0000259" key="17">
    <source>
        <dbReference type="PROSITE" id="PS50885"/>
    </source>
</evidence>
<proteinExistence type="predicted"/>
<protein>
    <recommendedName>
        <fullName evidence="3">histidine kinase</fullName>
        <ecNumber evidence="3">2.7.13.3</ecNumber>
    </recommendedName>
</protein>
<keyword evidence="14 15" id="KW-0472">Membrane</keyword>
<evidence type="ECO:0000256" key="8">
    <source>
        <dbReference type="ARBA" id="ARBA00022692"/>
    </source>
</evidence>
<dbReference type="InterPro" id="IPR003660">
    <property type="entry name" value="HAMP_dom"/>
</dbReference>
<comment type="catalytic activity">
    <reaction evidence="1">
        <text>ATP + protein L-histidine = ADP + protein N-phospho-L-histidine.</text>
        <dbReference type="EC" id="2.7.13.3"/>
    </reaction>
</comment>